<sequence>MKIIRYIGGLIFLMVLYLIAWPVPIDPVTWQPHPAPALEGQYAVNDYLAAVDIIGKDNGIGPEDVDVDDEGRIYGAYEDGSIIRYSASGENLGVFANTKGRPLGLDFDSAGNLIIADANKGLLQADKNGNIRILATEINGTPLRFTDDVDIGPNGVIYFSDASEKFGINNYREDLFEHRPHGKILSYDPTMDKLTTLLDSLYFANGVAVEPNGNFLLFNETATYEVSKLWLKGPKAGTREKIIINLPGFPDGISTGSNGIYWIAIASTRNAVVDGLAGKPFWRKIIMRLPLFMQPAPVRHGFVLGIDGKGNVIHNLQYPDLESYSPITSVEEENGVLYLGSLIYPGLARIKRPQ</sequence>
<feature type="domain" description="Strictosidine synthase conserved region" evidence="4">
    <location>
        <begin position="147"/>
        <end position="234"/>
    </location>
</feature>
<protein>
    <recommendedName>
        <fullName evidence="4">Strictosidine synthase conserved region domain-containing protein</fullName>
    </recommendedName>
</protein>
<dbReference type="PANTHER" id="PTHR10426:SF88">
    <property type="entry name" value="ADIPOCYTE PLASMA MEMBRANE-ASSOCIATED PROTEIN HEMOMUCIN-RELATED"/>
    <property type="match status" value="1"/>
</dbReference>
<keyword evidence="3" id="KW-0325">Glycoprotein</keyword>
<accession>A0A382AER0</accession>
<dbReference type="AlphaFoldDB" id="A0A382AER0"/>
<dbReference type="EMBL" id="UINC01024893">
    <property type="protein sequence ID" value="SVA99447.1"/>
    <property type="molecule type" value="Genomic_DNA"/>
</dbReference>
<gene>
    <name evidence="5" type="ORF">METZ01_LOCUS152301</name>
</gene>
<dbReference type="PANTHER" id="PTHR10426">
    <property type="entry name" value="STRICTOSIDINE SYNTHASE-RELATED"/>
    <property type="match status" value="1"/>
</dbReference>
<evidence type="ECO:0000256" key="2">
    <source>
        <dbReference type="ARBA" id="ARBA00022553"/>
    </source>
</evidence>
<dbReference type="InterPro" id="IPR011042">
    <property type="entry name" value="6-blade_b-propeller_TolB-like"/>
</dbReference>
<comment type="similarity">
    <text evidence="1">Belongs to the strictosidine synthase family.</text>
</comment>
<evidence type="ECO:0000256" key="3">
    <source>
        <dbReference type="ARBA" id="ARBA00023180"/>
    </source>
</evidence>
<dbReference type="InterPro" id="IPR018119">
    <property type="entry name" value="Strictosidine_synth_cons-reg"/>
</dbReference>
<keyword evidence="2" id="KW-0597">Phosphoprotein</keyword>
<organism evidence="5">
    <name type="scientific">marine metagenome</name>
    <dbReference type="NCBI Taxonomy" id="408172"/>
    <lineage>
        <taxon>unclassified sequences</taxon>
        <taxon>metagenomes</taxon>
        <taxon>ecological metagenomes</taxon>
    </lineage>
</organism>
<dbReference type="Pfam" id="PF03088">
    <property type="entry name" value="Str_synth"/>
    <property type="match status" value="1"/>
</dbReference>
<dbReference type="GO" id="GO:0012505">
    <property type="term" value="C:endomembrane system"/>
    <property type="evidence" value="ECO:0007669"/>
    <property type="project" value="TreeGrafter"/>
</dbReference>
<reference evidence="5" key="1">
    <citation type="submission" date="2018-05" db="EMBL/GenBank/DDBJ databases">
        <authorList>
            <person name="Lanie J.A."/>
            <person name="Ng W.-L."/>
            <person name="Kazmierczak K.M."/>
            <person name="Andrzejewski T.M."/>
            <person name="Davidsen T.M."/>
            <person name="Wayne K.J."/>
            <person name="Tettelin H."/>
            <person name="Glass J.I."/>
            <person name="Rusch D."/>
            <person name="Podicherti R."/>
            <person name="Tsui H.-C.T."/>
            <person name="Winkler M.E."/>
        </authorList>
    </citation>
    <scope>NUCLEOTIDE SEQUENCE</scope>
</reference>
<dbReference type="Gene3D" id="2.120.10.30">
    <property type="entry name" value="TolB, C-terminal domain"/>
    <property type="match status" value="1"/>
</dbReference>
<evidence type="ECO:0000259" key="4">
    <source>
        <dbReference type="Pfam" id="PF03088"/>
    </source>
</evidence>
<evidence type="ECO:0000256" key="1">
    <source>
        <dbReference type="ARBA" id="ARBA00009191"/>
    </source>
</evidence>
<dbReference type="SUPFAM" id="SSF63829">
    <property type="entry name" value="Calcium-dependent phosphotriesterase"/>
    <property type="match status" value="1"/>
</dbReference>
<evidence type="ECO:0000313" key="5">
    <source>
        <dbReference type="EMBL" id="SVA99447.1"/>
    </source>
</evidence>
<proteinExistence type="inferred from homology"/>
<dbReference type="Pfam" id="PF20067">
    <property type="entry name" value="SSL_N"/>
    <property type="match status" value="1"/>
</dbReference>
<name>A0A382AER0_9ZZZZ</name>
<dbReference type="GO" id="GO:0016787">
    <property type="term" value="F:hydrolase activity"/>
    <property type="evidence" value="ECO:0007669"/>
    <property type="project" value="TreeGrafter"/>
</dbReference>